<feature type="non-terminal residue" evidence="9">
    <location>
        <position position="1"/>
    </location>
</feature>
<name>A0ABN8R7A4_9CNID</name>
<dbReference type="CDD" id="cd00637">
    <property type="entry name" value="7tm_classA_rhodopsin-like"/>
    <property type="match status" value="1"/>
</dbReference>
<keyword evidence="5 7" id="KW-0472">Membrane</keyword>
<keyword evidence="2" id="KW-1003">Cell membrane</keyword>
<comment type="similarity">
    <text evidence="6">Belongs to the G-protein coupled receptor 1 family.</text>
</comment>
<proteinExistence type="inferred from homology"/>
<organism evidence="9 10">
    <name type="scientific">Porites evermanni</name>
    <dbReference type="NCBI Taxonomy" id="104178"/>
    <lineage>
        <taxon>Eukaryota</taxon>
        <taxon>Metazoa</taxon>
        <taxon>Cnidaria</taxon>
        <taxon>Anthozoa</taxon>
        <taxon>Hexacorallia</taxon>
        <taxon>Scleractinia</taxon>
        <taxon>Fungiina</taxon>
        <taxon>Poritidae</taxon>
        <taxon>Porites</taxon>
    </lineage>
</organism>
<evidence type="ECO:0000256" key="7">
    <source>
        <dbReference type="SAM" id="Phobius"/>
    </source>
</evidence>
<sequence length="194" mass="21972">KLSSLPRPSKTLLLSVAVSDLGVGLMVQPSYIASLVMEMEQKTENNQAYNITYKFYVFTVNLFGYASLFGVTFLSLDRFLAVYLHLRYQELVTHKRVVVVMVSKWVFSAVLSFLRLWIPTRVSFIIFAIISLSLLLTTTPINYKIYVSVRHHANQIQALQVQPTANQNGEAGTRNTAGWRKFAIGTLLVYLAFL</sequence>
<reference evidence="9 10" key="1">
    <citation type="submission" date="2022-05" db="EMBL/GenBank/DDBJ databases">
        <authorList>
            <consortium name="Genoscope - CEA"/>
            <person name="William W."/>
        </authorList>
    </citation>
    <scope>NUCLEOTIDE SEQUENCE [LARGE SCALE GENOMIC DNA]</scope>
</reference>
<dbReference type="PROSITE" id="PS00237">
    <property type="entry name" value="G_PROTEIN_RECEP_F1_1"/>
    <property type="match status" value="1"/>
</dbReference>
<dbReference type="Pfam" id="PF00001">
    <property type="entry name" value="7tm_1"/>
    <property type="match status" value="1"/>
</dbReference>
<accession>A0ABN8R7A4</accession>
<evidence type="ECO:0000256" key="4">
    <source>
        <dbReference type="ARBA" id="ARBA00022989"/>
    </source>
</evidence>
<keyword evidence="6" id="KW-0807">Transducer</keyword>
<protein>
    <recommendedName>
        <fullName evidence="8">G-protein coupled receptors family 1 profile domain-containing protein</fullName>
    </recommendedName>
</protein>
<dbReference type="SUPFAM" id="SSF81321">
    <property type="entry name" value="Family A G protein-coupled receptor-like"/>
    <property type="match status" value="1"/>
</dbReference>
<evidence type="ECO:0000259" key="8">
    <source>
        <dbReference type="PROSITE" id="PS50262"/>
    </source>
</evidence>
<dbReference type="PROSITE" id="PS50262">
    <property type="entry name" value="G_PROTEIN_RECEP_F1_2"/>
    <property type="match status" value="1"/>
</dbReference>
<keyword evidence="10" id="KW-1185">Reference proteome</keyword>
<keyword evidence="3 6" id="KW-0812">Transmembrane</keyword>
<evidence type="ECO:0000256" key="5">
    <source>
        <dbReference type="ARBA" id="ARBA00023136"/>
    </source>
</evidence>
<dbReference type="PRINTS" id="PR00237">
    <property type="entry name" value="GPCRRHODOPSN"/>
</dbReference>
<comment type="subcellular location">
    <subcellularLocation>
        <location evidence="1">Cell membrane</location>
        <topology evidence="1">Multi-pass membrane protein</topology>
    </subcellularLocation>
</comment>
<evidence type="ECO:0000313" key="9">
    <source>
        <dbReference type="EMBL" id="CAH3173195.1"/>
    </source>
</evidence>
<dbReference type="Gene3D" id="1.20.1070.10">
    <property type="entry name" value="Rhodopsin 7-helix transmembrane proteins"/>
    <property type="match status" value="1"/>
</dbReference>
<feature type="transmembrane region" description="Helical" evidence="7">
    <location>
        <begin position="12"/>
        <end position="33"/>
    </location>
</feature>
<feature type="non-terminal residue" evidence="9">
    <location>
        <position position="194"/>
    </location>
</feature>
<evidence type="ECO:0000256" key="2">
    <source>
        <dbReference type="ARBA" id="ARBA00022475"/>
    </source>
</evidence>
<feature type="transmembrane region" description="Helical" evidence="7">
    <location>
        <begin position="53"/>
        <end position="76"/>
    </location>
</feature>
<dbReference type="EMBL" id="CALNXI010001607">
    <property type="protein sequence ID" value="CAH3173195.1"/>
    <property type="molecule type" value="Genomic_DNA"/>
</dbReference>
<dbReference type="InterPro" id="IPR017452">
    <property type="entry name" value="GPCR_Rhodpsn_7TM"/>
</dbReference>
<gene>
    <name evidence="9" type="ORF">PEVE_00008904</name>
</gene>
<feature type="transmembrane region" description="Helical" evidence="7">
    <location>
        <begin position="124"/>
        <end position="143"/>
    </location>
</feature>
<keyword evidence="4 7" id="KW-1133">Transmembrane helix</keyword>
<feature type="transmembrane region" description="Helical" evidence="7">
    <location>
        <begin position="97"/>
        <end position="118"/>
    </location>
</feature>
<evidence type="ECO:0000256" key="3">
    <source>
        <dbReference type="ARBA" id="ARBA00022692"/>
    </source>
</evidence>
<evidence type="ECO:0000256" key="6">
    <source>
        <dbReference type="RuleBase" id="RU000688"/>
    </source>
</evidence>
<feature type="domain" description="G-protein coupled receptors family 1 profile" evidence="8">
    <location>
        <begin position="1"/>
        <end position="113"/>
    </location>
</feature>
<comment type="caution">
    <text evidence="9">The sequence shown here is derived from an EMBL/GenBank/DDBJ whole genome shotgun (WGS) entry which is preliminary data.</text>
</comment>
<evidence type="ECO:0000313" key="10">
    <source>
        <dbReference type="Proteomes" id="UP001159427"/>
    </source>
</evidence>
<evidence type="ECO:0000256" key="1">
    <source>
        <dbReference type="ARBA" id="ARBA00004651"/>
    </source>
</evidence>
<keyword evidence="6" id="KW-0297">G-protein coupled receptor</keyword>
<dbReference type="PANTHER" id="PTHR22750">
    <property type="entry name" value="G-PROTEIN COUPLED RECEPTOR"/>
    <property type="match status" value="1"/>
</dbReference>
<dbReference type="InterPro" id="IPR000276">
    <property type="entry name" value="GPCR_Rhodpsn"/>
</dbReference>
<dbReference type="Proteomes" id="UP001159427">
    <property type="component" value="Unassembled WGS sequence"/>
</dbReference>
<keyword evidence="6" id="KW-0675">Receptor</keyword>